<dbReference type="Proteomes" id="UP001549921">
    <property type="component" value="Unassembled WGS sequence"/>
</dbReference>
<feature type="domain" description="FP protein C-terminal" evidence="3">
    <location>
        <begin position="252"/>
        <end position="304"/>
    </location>
</feature>
<accession>A0ABD0S9Y5</accession>
<organism evidence="4 5">
    <name type="scientific">Loxostege sticticalis</name>
    <name type="common">Beet webworm moth</name>
    <dbReference type="NCBI Taxonomy" id="481309"/>
    <lineage>
        <taxon>Eukaryota</taxon>
        <taxon>Metazoa</taxon>
        <taxon>Ecdysozoa</taxon>
        <taxon>Arthropoda</taxon>
        <taxon>Hexapoda</taxon>
        <taxon>Insecta</taxon>
        <taxon>Pterygota</taxon>
        <taxon>Neoptera</taxon>
        <taxon>Endopterygota</taxon>
        <taxon>Lepidoptera</taxon>
        <taxon>Glossata</taxon>
        <taxon>Ditrysia</taxon>
        <taxon>Pyraloidea</taxon>
        <taxon>Crambidae</taxon>
        <taxon>Pyraustinae</taxon>
        <taxon>Loxostege</taxon>
    </lineage>
</organism>
<protein>
    <recommendedName>
        <fullName evidence="3">FP protein C-terminal domain-containing protein</fullName>
    </recommendedName>
</protein>
<name>A0ABD0S9Y5_LOXSC</name>
<reference evidence="4 5" key="1">
    <citation type="submission" date="2024-06" db="EMBL/GenBank/DDBJ databases">
        <title>A chromosome-level genome assembly of beet webworm, Loxostege sticticalis.</title>
        <authorList>
            <person name="Zhang Y."/>
        </authorList>
    </citation>
    <scope>NUCLEOTIDE SEQUENCE [LARGE SCALE GENOMIC DNA]</scope>
    <source>
        <strain evidence="4">AQ028</strain>
        <tissue evidence="4">Male pupae</tissue>
    </source>
</reference>
<gene>
    <name evidence="4" type="ORF">ABMA28_010637</name>
</gene>
<feature type="region of interest" description="Disordered" evidence="2">
    <location>
        <begin position="1"/>
        <end position="44"/>
    </location>
</feature>
<sequence length="304" mass="34639">MERTPPTSPKKTYSNDDQIQESYVTNRPHKRQAPSTSQSEAYSLPVTQKDVREIVTDIVQTQMNFFLAQVGETISKSINRELSSLKEEIESVKNSMDFINEKFEVAVRDHKTLTKNVEDIKTQNSALQNTVNLLTNKINVLEQNARMNNVEVQCVAENKNENLNTIIMQIAKTVGCCLTEENVLTCTRVAKNEKSNPRPRAIIAQLSSPRLRDNLLAAAITFNKQNKTNKLNSEHIGMAGERKPIYIMEHLSPANKSLHAAARIKGEELGYKYVWVRNGRIFMRKTDDSAYIIIRDKDFLDKLK</sequence>
<comment type="caution">
    <text evidence="4">The sequence shown here is derived from an EMBL/GenBank/DDBJ whole genome shotgun (WGS) entry which is preliminary data.</text>
</comment>
<evidence type="ECO:0000313" key="5">
    <source>
        <dbReference type="Proteomes" id="UP001549921"/>
    </source>
</evidence>
<dbReference type="Pfam" id="PF25298">
    <property type="entry name" value="Baculo_FP_2nd"/>
    <property type="match status" value="1"/>
</dbReference>
<keyword evidence="1" id="KW-0175">Coiled coil</keyword>
<dbReference type="InterPro" id="IPR057251">
    <property type="entry name" value="FP_C"/>
</dbReference>
<dbReference type="AlphaFoldDB" id="A0ABD0S9Y5"/>
<feature type="compositionally biased region" description="Polar residues" evidence="2">
    <location>
        <begin position="9"/>
        <end position="25"/>
    </location>
</feature>
<evidence type="ECO:0000313" key="4">
    <source>
        <dbReference type="EMBL" id="KAL0810516.1"/>
    </source>
</evidence>
<proteinExistence type="predicted"/>
<feature type="coiled-coil region" evidence="1">
    <location>
        <begin position="75"/>
        <end position="144"/>
    </location>
</feature>
<evidence type="ECO:0000256" key="1">
    <source>
        <dbReference type="SAM" id="Coils"/>
    </source>
</evidence>
<dbReference type="EMBL" id="JBEDNZ010000026">
    <property type="protein sequence ID" value="KAL0810516.1"/>
    <property type="molecule type" value="Genomic_DNA"/>
</dbReference>
<evidence type="ECO:0000256" key="2">
    <source>
        <dbReference type="SAM" id="MobiDB-lite"/>
    </source>
</evidence>
<evidence type="ECO:0000259" key="3">
    <source>
        <dbReference type="Pfam" id="PF25298"/>
    </source>
</evidence>